<dbReference type="PRINTS" id="PR01857">
    <property type="entry name" value="ADAMTSFAMILY"/>
</dbReference>
<dbReference type="InterPro" id="IPR006586">
    <property type="entry name" value="ADAM_Cys-rich"/>
</dbReference>
<feature type="disulfide bond" evidence="14">
    <location>
        <begin position="143"/>
        <end position="194"/>
    </location>
</feature>
<comment type="caution">
    <text evidence="15">Lacks conserved residue(s) required for the propagation of feature annotation.</text>
</comment>
<keyword evidence="18" id="KW-1185">Reference proteome</keyword>
<feature type="active site" evidence="12 15">
    <location>
        <position position="211"/>
    </location>
</feature>
<keyword evidence="9" id="KW-0865">Zymogen</keyword>
<keyword evidence="5 13" id="KW-0479">Metal-binding</keyword>
<dbReference type="EMBL" id="JAIWYP010000007">
    <property type="protein sequence ID" value="KAH3791571.1"/>
    <property type="molecule type" value="Genomic_DNA"/>
</dbReference>
<feature type="binding site" evidence="13 15">
    <location>
        <position position="210"/>
    </location>
    <ligand>
        <name>Zn(2+)</name>
        <dbReference type="ChEBI" id="CHEBI:29105"/>
        <note>catalytic</note>
    </ligand>
</feature>
<dbReference type="InterPro" id="IPR013273">
    <property type="entry name" value="ADAMTS/ADAMTS-like"/>
</dbReference>
<dbReference type="GO" id="GO:0030198">
    <property type="term" value="P:extracellular matrix organization"/>
    <property type="evidence" value="ECO:0007669"/>
    <property type="project" value="InterPro"/>
</dbReference>
<evidence type="ECO:0000256" key="4">
    <source>
        <dbReference type="ARBA" id="ARBA00022685"/>
    </source>
</evidence>
<feature type="binding site" evidence="13 15">
    <location>
        <position position="220"/>
    </location>
    <ligand>
        <name>Zn(2+)</name>
        <dbReference type="ChEBI" id="CHEBI:29105"/>
        <note>catalytic</note>
    </ligand>
</feature>
<proteinExistence type="predicted"/>
<dbReference type="InterPro" id="IPR001590">
    <property type="entry name" value="Peptidase_M12B"/>
</dbReference>
<comment type="cofactor">
    <cofactor evidence="13">
        <name>Zn(2+)</name>
        <dbReference type="ChEBI" id="CHEBI:29105"/>
    </cofactor>
    <text evidence="13">Binds 1 zinc ion per subunit.</text>
</comment>
<dbReference type="GO" id="GO:0004222">
    <property type="term" value="F:metalloendopeptidase activity"/>
    <property type="evidence" value="ECO:0007669"/>
    <property type="project" value="InterPro"/>
</dbReference>
<evidence type="ECO:0000256" key="13">
    <source>
        <dbReference type="PIRSR" id="PIRSR613273-2"/>
    </source>
</evidence>
<dbReference type="SUPFAM" id="SSF82895">
    <property type="entry name" value="TSP-1 type 1 repeat"/>
    <property type="match status" value="2"/>
</dbReference>
<dbReference type="InterPro" id="IPR050439">
    <property type="entry name" value="ADAMTS_ADAMTS-like"/>
</dbReference>
<feature type="binding site" evidence="13">
    <location>
        <position position="154"/>
    </location>
    <ligand>
        <name>Ca(2+)</name>
        <dbReference type="ChEBI" id="CHEBI:29108"/>
        <label>1</label>
    </ligand>
</feature>
<evidence type="ECO:0000256" key="1">
    <source>
        <dbReference type="ARBA" id="ARBA00004613"/>
    </source>
</evidence>
<evidence type="ECO:0000313" key="17">
    <source>
        <dbReference type="EMBL" id="KAH3791571.1"/>
    </source>
</evidence>
<feature type="binding site" evidence="13">
    <location>
        <position position="71"/>
    </location>
    <ligand>
        <name>Ca(2+)</name>
        <dbReference type="ChEBI" id="CHEBI:29108"/>
        <label>2</label>
    </ligand>
</feature>
<feature type="disulfide bond" evidence="14">
    <location>
        <begin position="281"/>
        <end position="309"/>
    </location>
</feature>
<dbReference type="PROSITE" id="PS50092">
    <property type="entry name" value="TSP1"/>
    <property type="match status" value="2"/>
</dbReference>
<keyword evidence="7 13" id="KW-0862">Zinc</keyword>
<dbReference type="Gene3D" id="3.40.390.10">
    <property type="entry name" value="Collagenase (Catalytic Domain)"/>
    <property type="match status" value="1"/>
</dbReference>
<keyword evidence="10 14" id="KW-1015">Disulfide bond</keyword>
<feature type="binding site" evidence="13">
    <location>
        <position position="154"/>
    </location>
    <ligand>
        <name>Ca(2+)</name>
        <dbReference type="ChEBI" id="CHEBI:29108"/>
        <label>2</label>
    </ligand>
</feature>
<dbReference type="GO" id="GO:0046872">
    <property type="term" value="F:metal ion binding"/>
    <property type="evidence" value="ECO:0007669"/>
    <property type="project" value="UniProtKB-KW"/>
</dbReference>
<feature type="disulfide bond" evidence="14">
    <location>
        <begin position="333"/>
        <end position="344"/>
    </location>
</feature>
<evidence type="ECO:0000256" key="11">
    <source>
        <dbReference type="ARBA" id="ARBA00023180"/>
    </source>
</evidence>
<keyword evidence="2" id="KW-0964">Secreted</keyword>
<dbReference type="Pfam" id="PF01421">
    <property type="entry name" value="Reprolysin"/>
    <property type="match status" value="1"/>
</dbReference>
<dbReference type="Pfam" id="PF17771">
    <property type="entry name" value="ADAMTS_CR_2"/>
    <property type="match status" value="1"/>
</dbReference>
<keyword evidence="13" id="KW-0106">Calcium</keyword>
<dbReference type="PANTHER" id="PTHR13723">
    <property type="entry name" value="ADAMTS A DISINTEGRIN AND METALLOPROTEASE WITH THROMBOSPONDIN MOTIFS PROTEASE"/>
    <property type="match status" value="1"/>
</dbReference>
<reference evidence="17" key="2">
    <citation type="submission" date="2020-11" db="EMBL/GenBank/DDBJ databases">
        <authorList>
            <person name="McCartney M.A."/>
            <person name="Auch B."/>
            <person name="Kono T."/>
            <person name="Mallez S."/>
            <person name="Becker A."/>
            <person name="Gohl D.M."/>
            <person name="Silverstein K.A.T."/>
            <person name="Koren S."/>
            <person name="Bechman K.B."/>
            <person name="Herman A."/>
            <person name="Abrahante J.E."/>
            <person name="Garbe J."/>
        </authorList>
    </citation>
    <scope>NUCLEOTIDE SEQUENCE</scope>
    <source>
        <strain evidence="17">Duluth1</strain>
        <tissue evidence="17">Whole animal</tissue>
    </source>
</reference>
<dbReference type="Pfam" id="PF19236">
    <property type="entry name" value="ADAMTS_CR_3"/>
    <property type="match status" value="1"/>
</dbReference>
<dbReference type="InterPro" id="IPR036383">
    <property type="entry name" value="TSP1_rpt_sf"/>
</dbReference>
<dbReference type="PANTHER" id="PTHR13723:SF20">
    <property type="entry name" value="A DISINTEGRIN AND METALLOPROTEINASE WITH THROMBOSPONDIN MOTIFS 13"/>
    <property type="match status" value="1"/>
</dbReference>
<dbReference type="GO" id="GO:0031012">
    <property type="term" value="C:extracellular matrix"/>
    <property type="evidence" value="ECO:0007669"/>
    <property type="project" value="TreeGrafter"/>
</dbReference>
<evidence type="ECO:0000256" key="3">
    <source>
        <dbReference type="ARBA" id="ARBA00022670"/>
    </source>
</evidence>
<evidence type="ECO:0000259" key="16">
    <source>
        <dbReference type="PROSITE" id="PS50215"/>
    </source>
</evidence>
<dbReference type="PROSITE" id="PS50215">
    <property type="entry name" value="ADAM_MEPRO"/>
    <property type="match status" value="1"/>
</dbReference>
<dbReference type="Pfam" id="PF19030">
    <property type="entry name" value="TSP1_ADAMTS"/>
    <property type="match status" value="2"/>
</dbReference>
<dbReference type="InterPro" id="IPR024079">
    <property type="entry name" value="MetalloPept_cat_dom_sf"/>
</dbReference>
<dbReference type="AlphaFoldDB" id="A0A9D4IX49"/>
<keyword evidence="3" id="KW-0645">Protease</keyword>
<dbReference type="Proteomes" id="UP000828390">
    <property type="component" value="Unassembled WGS sequence"/>
</dbReference>
<sequence>MIGSADKTVVVQPIRASHVTRTRRDTLASRPHIVYKYNARKILFGTDDSVENTVINTAPRRKRSVGKKTVETTVVVDPTAYRFHGNETERMVKTILNVVAKLYLDSTLGSQLYFSLNKLLILEHDQAAFRIETDLAQTLDNFCQWQAIWNPANDSNPEHSDYFVLLTKVDLKSHGDANAVGLAKKGMCGEKTRCAVVEDSGLEGAVVMAHETGHVLGINHDGEGNNCSDGEHIMSKWSVSGVGAFTWSECSERALKDFLDSADISGTSTLPGIVYSARHQCRLMLGPEADVCEDIVAQGEIDVCGALVCRQIPNSGTNDCRVFTSPRMDGTECGHTKWCMGAVCVAIGAGSPGPVDGGWSVWESEMGSCSRSCGGGVKFRLRYCNNPETRYGGKSCNGSDLSGGELCNVQECTGRSQMELLSEQCAAINNITVRGHIYRWIPNIGDASCEVSCQAEGTNFYMSRGTKHDGSDCFLTDATSPIQKCVQGKCAMFGCDGHMGSGHEFDKCAICKGRGDTCRKLTGTYNQGREQVVVVIVVLFTNSSPRMSGNYVTGGVSMKYNKLPERLEIIGPTSVPVIAQVFRQYGQEYVGTAPEVTYEYHVPTGNRLTTANMWKTRAGACSKYCGTGAQTPVITCESVTTGTVDDYNCILAEKPSEVPQPCNAQACPPSWRAAGWGECTESCGGGEKHRLVQCVEENNNVNRYELYNVRVNTGIQAE</sequence>
<evidence type="ECO:0000256" key="15">
    <source>
        <dbReference type="PROSITE-ProRule" id="PRU00276"/>
    </source>
</evidence>
<evidence type="ECO:0000256" key="2">
    <source>
        <dbReference type="ARBA" id="ARBA00022525"/>
    </source>
</evidence>
<dbReference type="InterPro" id="IPR041645">
    <property type="entry name" value="ADAMTS_CR_2"/>
</dbReference>
<evidence type="ECO:0000313" key="18">
    <source>
        <dbReference type="Proteomes" id="UP000828390"/>
    </source>
</evidence>
<feature type="disulfide bond" evidence="14">
    <location>
        <begin position="384"/>
        <end position="396"/>
    </location>
</feature>
<accession>A0A9D4IX49</accession>
<dbReference type="Gene3D" id="2.60.120.830">
    <property type="match status" value="1"/>
</dbReference>
<gene>
    <name evidence="17" type="ORF">DPMN_145060</name>
</gene>
<comment type="subcellular location">
    <subcellularLocation>
        <location evidence="1">Secreted</location>
    </subcellularLocation>
</comment>
<evidence type="ECO:0000256" key="10">
    <source>
        <dbReference type="ARBA" id="ARBA00023157"/>
    </source>
</evidence>
<keyword evidence="8" id="KW-0482">Metalloprotease</keyword>
<feature type="disulfide bond" evidence="14">
    <location>
        <begin position="369"/>
        <end position="407"/>
    </location>
</feature>
<dbReference type="SMART" id="SM00608">
    <property type="entry name" value="ACR"/>
    <property type="match status" value="1"/>
</dbReference>
<keyword evidence="11" id="KW-0325">Glycoprotein</keyword>
<dbReference type="GO" id="GO:0005576">
    <property type="term" value="C:extracellular region"/>
    <property type="evidence" value="ECO:0007669"/>
    <property type="project" value="UniProtKB-SubCell"/>
</dbReference>
<dbReference type="InterPro" id="IPR045371">
    <property type="entry name" value="ADAMTS_CR_3"/>
</dbReference>
<feature type="binding site" evidence="13">
    <location>
        <position position="161"/>
    </location>
    <ligand>
        <name>Ca(2+)</name>
        <dbReference type="ChEBI" id="CHEBI:29108"/>
        <label>1</label>
    </ligand>
</feature>
<evidence type="ECO:0000256" key="6">
    <source>
        <dbReference type="ARBA" id="ARBA00022801"/>
    </source>
</evidence>
<dbReference type="InterPro" id="IPR010294">
    <property type="entry name" value="ADAMTS_spacer1"/>
</dbReference>
<comment type="caution">
    <text evidence="17">The sequence shown here is derived from an EMBL/GenBank/DDBJ whole genome shotgun (WGS) entry which is preliminary data.</text>
</comment>
<evidence type="ECO:0000256" key="12">
    <source>
        <dbReference type="PIRSR" id="PIRSR613273-1"/>
    </source>
</evidence>
<feature type="binding site" evidence="13 15">
    <location>
        <position position="214"/>
    </location>
    <ligand>
        <name>Zn(2+)</name>
        <dbReference type="ChEBI" id="CHEBI:29105"/>
        <note>catalytic</note>
    </ligand>
</feature>
<dbReference type="InterPro" id="IPR000884">
    <property type="entry name" value="TSP1_rpt"/>
</dbReference>
<keyword evidence="6" id="KW-0378">Hydrolase</keyword>
<feature type="disulfide bond" evidence="14">
    <location>
        <begin position="373"/>
        <end position="412"/>
    </location>
</feature>
<dbReference type="Gene3D" id="3.40.1620.60">
    <property type="match status" value="1"/>
</dbReference>
<evidence type="ECO:0000256" key="5">
    <source>
        <dbReference type="ARBA" id="ARBA00022723"/>
    </source>
</evidence>
<reference evidence="17" key="1">
    <citation type="journal article" date="2019" name="bioRxiv">
        <title>The Genome of the Zebra Mussel, Dreissena polymorpha: A Resource for Invasive Species Research.</title>
        <authorList>
            <person name="McCartney M.A."/>
            <person name="Auch B."/>
            <person name="Kono T."/>
            <person name="Mallez S."/>
            <person name="Zhang Y."/>
            <person name="Obille A."/>
            <person name="Becker A."/>
            <person name="Abrahante J.E."/>
            <person name="Garbe J."/>
            <person name="Badalamenti J.P."/>
            <person name="Herman A."/>
            <person name="Mangelson H."/>
            <person name="Liachko I."/>
            <person name="Sullivan S."/>
            <person name="Sone E.D."/>
            <person name="Koren S."/>
            <person name="Silverstein K.A.T."/>
            <person name="Beckman K.B."/>
            <person name="Gohl D.M."/>
        </authorList>
    </citation>
    <scope>NUCLEOTIDE SEQUENCE</scope>
    <source>
        <strain evidence="17">Duluth1</strain>
        <tissue evidence="17">Whole animal</tissue>
    </source>
</reference>
<keyword evidence="4" id="KW-0165">Cleavage on pair of basic residues</keyword>
<feature type="disulfide bond" evidence="14">
    <location>
        <begin position="227"/>
        <end position="250"/>
    </location>
</feature>
<organism evidence="17 18">
    <name type="scientific">Dreissena polymorpha</name>
    <name type="common">Zebra mussel</name>
    <name type="synonym">Mytilus polymorpha</name>
    <dbReference type="NCBI Taxonomy" id="45954"/>
    <lineage>
        <taxon>Eukaryota</taxon>
        <taxon>Metazoa</taxon>
        <taxon>Spiralia</taxon>
        <taxon>Lophotrochozoa</taxon>
        <taxon>Mollusca</taxon>
        <taxon>Bivalvia</taxon>
        <taxon>Autobranchia</taxon>
        <taxon>Heteroconchia</taxon>
        <taxon>Euheterodonta</taxon>
        <taxon>Imparidentia</taxon>
        <taxon>Neoheterodontei</taxon>
        <taxon>Myida</taxon>
        <taxon>Dreissenoidea</taxon>
        <taxon>Dreissenidae</taxon>
        <taxon>Dreissena</taxon>
    </lineage>
</organism>
<dbReference type="SMART" id="SM00209">
    <property type="entry name" value="TSP1"/>
    <property type="match status" value="2"/>
</dbReference>
<evidence type="ECO:0000256" key="14">
    <source>
        <dbReference type="PIRSR" id="PIRSR613273-3"/>
    </source>
</evidence>
<dbReference type="SUPFAM" id="SSF55486">
    <property type="entry name" value="Metalloproteases ('zincins'), catalytic domain"/>
    <property type="match status" value="1"/>
</dbReference>
<feature type="binding site" evidence="13">
    <location>
        <position position="71"/>
    </location>
    <ligand>
        <name>Ca(2+)</name>
        <dbReference type="ChEBI" id="CHEBI:29108"/>
        <label>1</label>
    </ligand>
</feature>
<feature type="disulfide bond" evidence="14">
    <location>
        <begin position="304"/>
        <end position="339"/>
    </location>
</feature>
<feature type="disulfide bond" evidence="14">
    <location>
        <begin position="292"/>
        <end position="320"/>
    </location>
</feature>
<feature type="domain" description="Peptidase M12B" evidence="16">
    <location>
        <begin position="68"/>
        <end position="271"/>
    </location>
</feature>
<dbReference type="Pfam" id="PF05986">
    <property type="entry name" value="ADAMTS_spacer1"/>
    <property type="match status" value="1"/>
</dbReference>
<dbReference type="Pfam" id="PF00090">
    <property type="entry name" value="TSP_1"/>
    <property type="match status" value="1"/>
</dbReference>
<protein>
    <recommendedName>
        <fullName evidence="16">Peptidase M12B domain-containing protein</fullName>
    </recommendedName>
</protein>
<name>A0A9D4IX49_DREPO</name>
<dbReference type="GO" id="GO:0006508">
    <property type="term" value="P:proteolysis"/>
    <property type="evidence" value="ECO:0007669"/>
    <property type="project" value="UniProtKB-KW"/>
</dbReference>
<evidence type="ECO:0000256" key="9">
    <source>
        <dbReference type="ARBA" id="ARBA00023145"/>
    </source>
</evidence>
<evidence type="ECO:0000256" key="7">
    <source>
        <dbReference type="ARBA" id="ARBA00022833"/>
    </source>
</evidence>
<dbReference type="Gene3D" id="2.20.100.10">
    <property type="entry name" value="Thrombospondin type-1 (TSP1) repeat"/>
    <property type="match status" value="1"/>
</dbReference>
<dbReference type="FunFam" id="2.20.100.10:FF:000001">
    <property type="entry name" value="semaphorin-5A isoform X1"/>
    <property type="match status" value="1"/>
</dbReference>
<evidence type="ECO:0000256" key="8">
    <source>
        <dbReference type="ARBA" id="ARBA00023049"/>
    </source>
</evidence>